<dbReference type="InterPro" id="IPR053202">
    <property type="entry name" value="EGF_Rcpt_Signaling_Reg"/>
</dbReference>
<dbReference type="PANTHER" id="PTHR34009:SF2">
    <property type="entry name" value="PROTEIN STAR"/>
    <property type="match status" value="1"/>
</dbReference>
<gene>
    <name evidence="1" type="ORF">METZ01_LOCUS449549</name>
</gene>
<evidence type="ECO:0000313" key="1">
    <source>
        <dbReference type="EMBL" id="SVD96695.1"/>
    </source>
</evidence>
<dbReference type="AlphaFoldDB" id="A0A382ZNN8"/>
<dbReference type="Gene3D" id="3.40.50.150">
    <property type="entry name" value="Vaccinia Virus protein VP39"/>
    <property type="match status" value="1"/>
</dbReference>
<evidence type="ECO:0008006" key="2">
    <source>
        <dbReference type="Google" id="ProtNLM"/>
    </source>
</evidence>
<sequence length="138" mass="15965">MGLFGYNITKKSDLDLIQKNYNYLIFAEISAYFNNHNYDYFKTSKSQICQDYFVASYFNFKSNGIFIEFGATDGIKDSNTYSLEKQLNWSGVLVEPIKSFYTKLKENRDAICLNNVVYNTSGKNIPFIESKTKELSTI</sequence>
<dbReference type="GO" id="GO:0005794">
    <property type="term" value="C:Golgi apparatus"/>
    <property type="evidence" value="ECO:0007669"/>
    <property type="project" value="TreeGrafter"/>
</dbReference>
<dbReference type="GO" id="GO:0016197">
    <property type="term" value="P:endosomal transport"/>
    <property type="evidence" value="ECO:0007669"/>
    <property type="project" value="TreeGrafter"/>
</dbReference>
<name>A0A382ZNN8_9ZZZZ</name>
<dbReference type="GO" id="GO:0031902">
    <property type="term" value="C:late endosome membrane"/>
    <property type="evidence" value="ECO:0007669"/>
    <property type="project" value="TreeGrafter"/>
</dbReference>
<dbReference type="GO" id="GO:0006888">
    <property type="term" value="P:endoplasmic reticulum to Golgi vesicle-mediated transport"/>
    <property type="evidence" value="ECO:0007669"/>
    <property type="project" value="TreeGrafter"/>
</dbReference>
<reference evidence="1" key="1">
    <citation type="submission" date="2018-05" db="EMBL/GenBank/DDBJ databases">
        <authorList>
            <person name="Lanie J.A."/>
            <person name="Ng W.-L."/>
            <person name="Kazmierczak K.M."/>
            <person name="Andrzejewski T.M."/>
            <person name="Davidsen T.M."/>
            <person name="Wayne K.J."/>
            <person name="Tettelin H."/>
            <person name="Glass J.I."/>
            <person name="Rusch D."/>
            <person name="Podicherti R."/>
            <person name="Tsui H.-C.T."/>
            <person name="Winkler M.E."/>
        </authorList>
    </citation>
    <scope>NUCLEOTIDE SEQUENCE</scope>
</reference>
<dbReference type="EMBL" id="UINC01185135">
    <property type="protein sequence ID" value="SVD96695.1"/>
    <property type="molecule type" value="Genomic_DNA"/>
</dbReference>
<dbReference type="InterPro" id="IPR029063">
    <property type="entry name" value="SAM-dependent_MTases_sf"/>
</dbReference>
<protein>
    <recommendedName>
        <fullName evidence="2">Methyltransferase FkbM domain-containing protein</fullName>
    </recommendedName>
</protein>
<organism evidence="1">
    <name type="scientific">marine metagenome</name>
    <dbReference type="NCBI Taxonomy" id="408172"/>
    <lineage>
        <taxon>unclassified sequences</taxon>
        <taxon>metagenomes</taxon>
        <taxon>ecological metagenomes</taxon>
    </lineage>
</organism>
<dbReference type="GO" id="GO:0005789">
    <property type="term" value="C:endoplasmic reticulum membrane"/>
    <property type="evidence" value="ECO:0007669"/>
    <property type="project" value="TreeGrafter"/>
</dbReference>
<accession>A0A382ZNN8</accession>
<dbReference type="PANTHER" id="PTHR34009">
    <property type="entry name" value="PROTEIN STAR"/>
    <property type="match status" value="1"/>
</dbReference>
<feature type="non-terminal residue" evidence="1">
    <location>
        <position position="138"/>
    </location>
</feature>
<dbReference type="GO" id="GO:0005886">
    <property type="term" value="C:plasma membrane"/>
    <property type="evidence" value="ECO:0007669"/>
    <property type="project" value="TreeGrafter"/>
</dbReference>
<proteinExistence type="predicted"/>